<keyword evidence="6" id="KW-0547">Nucleotide-binding</keyword>
<dbReference type="Gene3D" id="1.10.3210.10">
    <property type="entry name" value="Hypothetical protein af1432"/>
    <property type="match status" value="1"/>
</dbReference>
<keyword evidence="13" id="KW-0472">Membrane</keyword>
<evidence type="ECO:0000259" key="14">
    <source>
        <dbReference type="PROSITE" id="PS50887"/>
    </source>
</evidence>
<keyword evidence="13" id="KW-0812">Transmembrane</keyword>
<dbReference type="GO" id="GO:0004519">
    <property type="term" value="F:endonuclease activity"/>
    <property type="evidence" value="ECO:0007669"/>
    <property type="project" value="UniProtKB-KW"/>
</dbReference>
<organism evidence="15 16">
    <name type="scientific">Caldicellulosiruptor changbaiensis</name>
    <dbReference type="NCBI Taxonomy" id="1222016"/>
    <lineage>
        <taxon>Bacteria</taxon>
        <taxon>Bacillati</taxon>
        <taxon>Bacillota</taxon>
        <taxon>Bacillota incertae sedis</taxon>
        <taxon>Caldicellulosiruptorales</taxon>
        <taxon>Caldicellulosiruptoraceae</taxon>
        <taxon>Caldicellulosiruptor</taxon>
    </lineage>
</organism>
<proteinExistence type="inferred from homology"/>
<dbReference type="InterPro" id="IPR000160">
    <property type="entry name" value="GGDEF_dom"/>
</dbReference>
<keyword evidence="8" id="KW-0378">Hydrolase</keyword>
<evidence type="ECO:0000256" key="6">
    <source>
        <dbReference type="ARBA" id="ARBA00022741"/>
    </source>
</evidence>
<dbReference type="GO" id="GO:0004527">
    <property type="term" value="F:exonuclease activity"/>
    <property type="evidence" value="ECO:0007669"/>
    <property type="project" value="UniProtKB-KW"/>
</dbReference>
<dbReference type="EMBL" id="CP034791">
    <property type="protein sequence ID" value="AZT89227.1"/>
    <property type="molecule type" value="Genomic_DNA"/>
</dbReference>
<accession>A0A3T0D1Z1</accession>
<keyword evidence="11" id="KW-0051">Antiviral defense</keyword>
<evidence type="ECO:0000256" key="5">
    <source>
        <dbReference type="ARBA" id="ARBA00022722"/>
    </source>
</evidence>
<comment type="cofactor">
    <cofactor evidence="1">
        <name>a divalent metal cation</name>
        <dbReference type="ChEBI" id="CHEBI:60240"/>
    </cofactor>
</comment>
<name>A0A3T0D1Z1_9FIRM</name>
<protein>
    <recommendedName>
        <fullName evidence="3">CRISPR system single-strand-specific deoxyribonuclease Cas10/Csm1 (subtype III-A)</fullName>
    </recommendedName>
    <alternativeName>
        <fullName evidence="12">Cyclic oligoadenylate synthase</fullName>
    </alternativeName>
</protein>
<evidence type="ECO:0000256" key="3">
    <source>
        <dbReference type="ARBA" id="ARBA00014333"/>
    </source>
</evidence>
<dbReference type="InterPro" id="IPR052117">
    <property type="entry name" value="Cas10/Csm1_subtype-III-A"/>
</dbReference>
<dbReference type="Gene3D" id="3.30.70.270">
    <property type="match status" value="1"/>
</dbReference>
<dbReference type="InterPro" id="IPR054767">
    <property type="entry name" value="Cas10-Cmr2_palm2"/>
</dbReference>
<evidence type="ECO:0000256" key="7">
    <source>
        <dbReference type="ARBA" id="ARBA00022759"/>
    </source>
</evidence>
<feature type="transmembrane region" description="Helical" evidence="13">
    <location>
        <begin position="314"/>
        <end position="335"/>
    </location>
</feature>
<dbReference type="PROSITE" id="PS50887">
    <property type="entry name" value="GGDEF"/>
    <property type="match status" value="1"/>
</dbReference>
<sequence length="815" mass="95240">MCLGKETYRNLIAVTALLHDIGKFIRRSGLGSLSHQEESKKFLEKYMEKFRNKNLFTNQELELIKRLIENHHNIEKINKSSACSDAENNLLKILIYSDWDSASERRQEKETSGSQEYVPIHSILSFINEAFDIDEALRQGEEDKIFEHISYVRAFSPQDAFVYERPELNPAHPVVEDNRKRFEIFESEFKTLIEESKNQYEFVLRLNYILKKHTTYITSSGKEKIRDISLYHHSATTAMFAINRLIDFEHGEQIEQRKQYGAVYGRLFKIQDYIFSGINSKIEKPLKRIITRSQLVSILNMLIPYDIVKTLDLYPFNIIFYGGGAFLILIPLSYISKAQERIKEIKKTVDEIFESKIYFEAVYERISVYENGYVLGNELKSLGEKLSEKKFARSFDTIAPFIHEKYFEKAYFKCENCKINSSKTILSGENFVCKCCQVEEKWMNEDITKLKFLFDRLYVENIQDPELLSAGADSNSALVLTFTKSEAENRKCIDTFLQGRKFIYTADFCQRCPEYDDCAEPYKHILSEEDERLTMKLASLDCLEKMSDSDNIIATAKMDIDDLGFILYSIYPIKVLQNESYPFSITRLSYASWLLNLFFTEGVKKVINEKFKDDVMILYSGGDDLLLTGVWYKVIEAIDEIEKEFSQFVTGKVIDRKNVTVTASIYFHRAHENFDSVLIKLNEGLEEAKKIKNRVFLFDNVISYPELRRSLDISKKIVDYVNEKVLGKLIIRKLLRILEWRKLRNCYQEIKATSHYVYLKTRLIENNKNLSEDKKKEVIEFLDSFMSLHTDNSNVSMAIVAINIALRKLIKESEE</sequence>
<feature type="domain" description="GGDEF" evidence="14">
    <location>
        <begin position="551"/>
        <end position="700"/>
    </location>
</feature>
<dbReference type="Pfam" id="PF18211">
    <property type="entry name" value="Csm1_B"/>
    <property type="match status" value="1"/>
</dbReference>
<dbReference type="GO" id="GO:0005524">
    <property type="term" value="F:ATP binding"/>
    <property type="evidence" value="ECO:0007669"/>
    <property type="project" value="UniProtKB-KW"/>
</dbReference>
<dbReference type="Pfam" id="PF01966">
    <property type="entry name" value="HD"/>
    <property type="match status" value="1"/>
</dbReference>
<keyword evidence="9" id="KW-0269">Exonuclease</keyword>
<evidence type="ECO:0000313" key="15">
    <source>
        <dbReference type="EMBL" id="AZT89227.1"/>
    </source>
</evidence>
<dbReference type="GO" id="GO:0051607">
    <property type="term" value="P:defense response to virus"/>
    <property type="evidence" value="ECO:0007669"/>
    <property type="project" value="UniProtKB-KW"/>
</dbReference>
<dbReference type="GO" id="GO:0016740">
    <property type="term" value="F:transferase activity"/>
    <property type="evidence" value="ECO:0007669"/>
    <property type="project" value="UniProtKB-KW"/>
</dbReference>
<evidence type="ECO:0000256" key="1">
    <source>
        <dbReference type="ARBA" id="ARBA00001968"/>
    </source>
</evidence>
<evidence type="ECO:0000256" key="4">
    <source>
        <dbReference type="ARBA" id="ARBA00022679"/>
    </source>
</evidence>
<evidence type="ECO:0000256" key="2">
    <source>
        <dbReference type="ARBA" id="ARBA00005700"/>
    </source>
</evidence>
<dbReference type="AlphaFoldDB" id="A0A3T0D1Z1"/>
<dbReference type="InterPro" id="IPR041062">
    <property type="entry name" value="Csm1_B"/>
</dbReference>
<dbReference type="PANTHER" id="PTHR36528:SF1">
    <property type="entry name" value="CRISPR SYSTEM SINGLE-STRAND-SPECIFIC DEOXYRIBONUCLEASE CAS10_CSM1 (SUBTYPE III-A)"/>
    <property type="match status" value="1"/>
</dbReference>
<keyword evidence="5" id="KW-0540">Nuclease</keyword>
<keyword evidence="13" id="KW-1133">Transmembrane helix</keyword>
<dbReference type="NCBIfam" id="TIGR02578">
    <property type="entry name" value="cas_TM1811_Csm1"/>
    <property type="match status" value="1"/>
</dbReference>
<evidence type="ECO:0000256" key="9">
    <source>
        <dbReference type="ARBA" id="ARBA00022839"/>
    </source>
</evidence>
<keyword evidence="16" id="KW-1185">Reference proteome</keyword>
<evidence type="ECO:0000256" key="13">
    <source>
        <dbReference type="SAM" id="Phobius"/>
    </source>
</evidence>
<gene>
    <name evidence="15" type="primary">cas10</name>
    <name evidence="15" type="ORF">ELD05_00170</name>
</gene>
<comment type="similarity">
    <text evidence="2">Belongs to the CRISPR-associated Cas10/Csm1 family.</text>
</comment>
<dbReference type="InterPro" id="IPR043128">
    <property type="entry name" value="Rev_trsase/Diguanyl_cyclase"/>
</dbReference>
<dbReference type="PANTHER" id="PTHR36528">
    <property type="entry name" value="CRISPR SYSTEM SINGLE-STRAND-SPECIFIC DEOXYRIBONUCLEASE CAS10/CSM1 (SUBTYPE III-A)"/>
    <property type="match status" value="1"/>
</dbReference>
<evidence type="ECO:0000256" key="8">
    <source>
        <dbReference type="ARBA" id="ARBA00022801"/>
    </source>
</evidence>
<dbReference type="InterPro" id="IPR006674">
    <property type="entry name" value="HD_domain"/>
</dbReference>
<dbReference type="Proteomes" id="UP000282930">
    <property type="component" value="Chromosome"/>
</dbReference>
<keyword evidence="7" id="KW-0255">Endonuclease</keyword>
<keyword evidence="4" id="KW-0808">Transferase</keyword>
<evidence type="ECO:0000256" key="11">
    <source>
        <dbReference type="ARBA" id="ARBA00023118"/>
    </source>
</evidence>
<dbReference type="KEGG" id="ccha:ELD05_00170"/>
<dbReference type="Pfam" id="PF22335">
    <property type="entry name" value="Cas10-Cmr2_palm2"/>
    <property type="match status" value="1"/>
</dbReference>
<dbReference type="InterPro" id="IPR013408">
    <property type="entry name" value="Cas10/Csm1"/>
</dbReference>
<evidence type="ECO:0000256" key="10">
    <source>
        <dbReference type="ARBA" id="ARBA00022840"/>
    </source>
</evidence>
<keyword evidence="10" id="KW-0067">ATP-binding</keyword>
<evidence type="ECO:0000313" key="16">
    <source>
        <dbReference type="Proteomes" id="UP000282930"/>
    </source>
</evidence>
<dbReference type="SUPFAM" id="SSF109604">
    <property type="entry name" value="HD-domain/PDEase-like"/>
    <property type="match status" value="1"/>
</dbReference>
<evidence type="ECO:0000256" key="12">
    <source>
        <dbReference type="ARBA" id="ARBA00032922"/>
    </source>
</evidence>
<reference evidence="15 16" key="1">
    <citation type="submission" date="2018-12" db="EMBL/GenBank/DDBJ databases">
        <title>Genome sequence from the cellulolytic species, Caldicellulosiruptor changbaiensis.</title>
        <authorList>
            <person name="Blumer-Schuette S.E."/>
            <person name="Mendoza C."/>
        </authorList>
    </citation>
    <scope>NUCLEOTIDE SEQUENCE [LARGE SCALE GENOMIC DNA]</scope>
    <source>
        <strain evidence="15 16">CBS-Z</strain>
    </source>
</reference>